<feature type="non-terminal residue" evidence="1">
    <location>
        <position position="1"/>
    </location>
</feature>
<name>A0A7J6KJ37_PERCH</name>
<evidence type="ECO:0000313" key="1">
    <source>
        <dbReference type="EMBL" id="KAF4646709.1"/>
    </source>
</evidence>
<protein>
    <submittedName>
        <fullName evidence="1">Uncharacterized protein</fullName>
    </submittedName>
</protein>
<dbReference type="AlphaFoldDB" id="A0A7J6KJ37"/>
<accession>A0A7J6KJ37</accession>
<dbReference type="EMBL" id="JAAPAO010003176">
    <property type="protein sequence ID" value="KAF4646709.1"/>
    <property type="molecule type" value="Genomic_DNA"/>
</dbReference>
<feature type="non-terminal residue" evidence="1">
    <location>
        <position position="154"/>
    </location>
</feature>
<evidence type="ECO:0000313" key="2">
    <source>
        <dbReference type="Proteomes" id="UP000591131"/>
    </source>
</evidence>
<keyword evidence="2" id="KW-1185">Reference proteome</keyword>
<dbReference type="OrthoDB" id="8039770at2759"/>
<dbReference type="Proteomes" id="UP000591131">
    <property type="component" value="Unassembled WGS sequence"/>
</dbReference>
<organism evidence="1 2">
    <name type="scientific">Perkinsus chesapeaki</name>
    <name type="common">Clam parasite</name>
    <name type="synonym">Perkinsus andrewsi</name>
    <dbReference type="NCBI Taxonomy" id="330153"/>
    <lineage>
        <taxon>Eukaryota</taxon>
        <taxon>Sar</taxon>
        <taxon>Alveolata</taxon>
        <taxon>Perkinsozoa</taxon>
        <taxon>Perkinsea</taxon>
        <taxon>Perkinsida</taxon>
        <taxon>Perkinsidae</taxon>
        <taxon>Perkinsus</taxon>
    </lineage>
</organism>
<proteinExistence type="predicted"/>
<gene>
    <name evidence="1" type="ORF">FOL47_005746</name>
</gene>
<reference evidence="1 2" key="1">
    <citation type="submission" date="2020-04" db="EMBL/GenBank/DDBJ databases">
        <title>Perkinsus chesapeaki whole genome sequence.</title>
        <authorList>
            <person name="Bogema D.R."/>
        </authorList>
    </citation>
    <scope>NUCLEOTIDE SEQUENCE [LARGE SCALE GENOMIC DNA]</scope>
    <source>
        <strain evidence="1">ATCC PRA-425</strain>
    </source>
</reference>
<sequence length="154" mass="17580">AMVFPEGDTMSLVPLSLASAYSSINPITLDLPVPPEQLDNFLGDLPQPDLEKYFSLRLEGFDPPMLDFDIEGDDVPYQTHMNYTIPPQYREGMEVLLRNAEAEGVLSRVEYRDDQFISPAFIKSKDRYEHGVLVCRLLSDLRFLNARVKAPLDW</sequence>
<comment type="caution">
    <text evidence="1">The sequence shown here is derived from an EMBL/GenBank/DDBJ whole genome shotgun (WGS) entry which is preliminary data.</text>
</comment>